<evidence type="ECO:0000313" key="2">
    <source>
        <dbReference type="Proteomes" id="UP000284751"/>
    </source>
</evidence>
<dbReference type="Proteomes" id="UP000284751">
    <property type="component" value="Unassembled WGS sequence"/>
</dbReference>
<organism evidence="1 2">
    <name type="scientific">[Clostridium] leptum</name>
    <dbReference type="NCBI Taxonomy" id="1535"/>
    <lineage>
        <taxon>Bacteria</taxon>
        <taxon>Bacillati</taxon>
        <taxon>Bacillota</taxon>
        <taxon>Clostridia</taxon>
        <taxon>Eubacteriales</taxon>
        <taxon>Oscillospiraceae</taxon>
        <taxon>Oscillospiraceae incertae sedis</taxon>
    </lineage>
</organism>
<dbReference type="EMBL" id="QRTC01000019">
    <property type="protein sequence ID" value="RGQ41300.1"/>
    <property type="molecule type" value="Genomic_DNA"/>
</dbReference>
<reference evidence="1 2" key="1">
    <citation type="submission" date="2018-08" db="EMBL/GenBank/DDBJ databases">
        <title>A genome reference for cultivated species of the human gut microbiota.</title>
        <authorList>
            <person name="Zou Y."/>
            <person name="Xue W."/>
            <person name="Luo G."/>
        </authorList>
    </citation>
    <scope>NUCLEOTIDE SEQUENCE [LARGE SCALE GENOMIC DNA]</scope>
    <source>
        <strain evidence="1 2">AF28-26</strain>
    </source>
</reference>
<accession>A0A412AXN7</accession>
<sequence>MDTPFCSRLAGCELFNVLSGFLSAAAYRPVTLYGEAFPAVSEKELGGHEKTLGFSFRIFDSGGAPALPEQGCGF</sequence>
<evidence type="ECO:0000313" key="1">
    <source>
        <dbReference type="EMBL" id="RGQ41300.1"/>
    </source>
</evidence>
<protein>
    <submittedName>
        <fullName evidence="1">Uncharacterized protein</fullName>
    </submittedName>
</protein>
<gene>
    <name evidence="1" type="ORF">DWY99_06225</name>
</gene>
<name>A0A412AXN7_9FIRM</name>
<comment type="caution">
    <text evidence="1">The sequence shown here is derived from an EMBL/GenBank/DDBJ whole genome shotgun (WGS) entry which is preliminary data.</text>
</comment>
<dbReference type="AlphaFoldDB" id="A0A412AXN7"/>
<proteinExistence type="predicted"/>